<reference evidence="2" key="1">
    <citation type="submission" date="2015-07" db="EMBL/GenBank/DDBJ databases">
        <title>MeaNS - Measles Nucleotide Surveillance Program.</title>
        <authorList>
            <person name="Tran T."/>
            <person name="Druce J."/>
        </authorList>
    </citation>
    <scope>NUCLEOTIDE SEQUENCE</scope>
    <source>
        <strain evidence="2">UCB-OBI-ISO-001</strain>
        <tissue evidence="2">Gonad</tissue>
    </source>
</reference>
<sequence length="139" mass="15860">MRSSSPSTRKRVILLSAEIVAGFLFWLFSNKNLTNPTKLAVYQASVLFVLLYGAEICMVHYKHSKILESFHIKCLQYILDVSWEGRLPHRTILERCNSFSIKSLIVKCQLHWTDHLIRMPTPASIVLSSTGTDRTPTVP</sequence>
<proteinExistence type="predicted"/>
<keyword evidence="1" id="KW-1133">Transmembrane helix</keyword>
<organism evidence="2">
    <name type="scientific">Octopus bimaculoides</name>
    <name type="common">California two-spotted octopus</name>
    <dbReference type="NCBI Taxonomy" id="37653"/>
    <lineage>
        <taxon>Eukaryota</taxon>
        <taxon>Metazoa</taxon>
        <taxon>Spiralia</taxon>
        <taxon>Lophotrochozoa</taxon>
        <taxon>Mollusca</taxon>
        <taxon>Cephalopoda</taxon>
        <taxon>Coleoidea</taxon>
        <taxon>Octopodiformes</taxon>
        <taxon>Octopoda</taxon>
        <taxon>Incirrata</taxon>
        <taxon>Octopodidae</taxon>
        <taxon>Octopus</taxon>
    </lineage>
</organism>
<evidence type="ECO:0000256" key="1">
    <source>
        <dbReference type="SAM" id="Phobius"/>
    </source>
</evidence>
<dbReference type="AlphaFoldDB" id="A0A0L8H499"/>
<feature type="transmembrane region" description="Helical" evidence="1">
    <location>
        <begin position="12"/>
        <end position="28"/>
    </location>
</feature>
<keyword evidence="1" id="KW-0812">Transmembrane</keyword>
<accession>A0A0L8H499</accession>
<name>A0A0L8H499_OCTBM</name>
<evidence type="ECO:0000313" key="2">
    <source>
        <dbReference type="EMBL" id="KOF84098.1"/>
    </source>
</evidence>
<feature type="transmembrane region" description="Helical" evidence="1">
    <location>
        <begin position="40"/>
        <end position="61"/>
    </location>
</feature>
<protein>
    <submittedName>
        <fullName evidence="2">Uncharacterized protein</fullName>
    </submittedName>
</protein>
<dbReference type="EMBL" id="KQ419277">
    <property type="protein sequence ID" value="KOF84098.1"/>
    <property type="molecule type" value="Genomic_DNA"/>
</dbReference>
<keyword evidence="1" id="KW-0472">Membrane</keyword>
<dbReference type="PANTHER" id="PTHR47027">
    <property type="entry name" value="REVERSE TRANSCRIPTASE DOMAIN-CONTAINING PROTEIN"/>
    <property type="match status" value="1"/>
</dbReference>
<gene>
    <name evidence="2" type="ORF">OCBIM_22022646mg</name>
</gene>
<dbReference type="PANTHER" id="PTHR47027:SF30">
    <property type="entry name" value="THAP-TYPE DOMAIN-CONTAINING PROTEIN"/>
    <property type="match status" value="1"/>
</dbReference>